<keyword evidence="2" id="KW-1185">Reference proteome</keyword>
<protein>
    <submittedName>
        <fullName evidence="1">Uncharacterized protein</fullName>
    </submittedName>
</protein>
<comment type="caution">
    <text evidence="1">The sequence shown here is derived from an EMBL/GenBank/DDBJ whole genome shotgun (WGS) entry which is preliminary data.</text>
</comment>
<evidence type="ECO:0000313" key="1">
    <source>
        <dbReference type="EMBL" id="MBB6670516.1"/>
    </source>
</evidence>
<name>A0A7X0RQA1_9BACL</name>
<evidence type="ECO:0000313" key="2">
    <source>
        <dbReference type="Proteomes" id="UP000547209"/>
    </source>
</evidence>
<reference evidence="1 2" key="1">
    <citation type="submission" date="2020-08" db="EMBL/GenBank/DDBJ databases">
        <title>Cohnella phylogeny.</title>
        <authorList>
            <person name="Dunlap C."/>
        </authorList>
    </citation>
    <scope>NUCLEOTIDE SEQUENCE [LARGE SCALE GENOMIC DNA]</scope>
    <source>
        <strain evidence="1 2">DSM 28246</strain>
    </source>
</reference>
<accession>A0A7X0RQA1</accession>
<gene>
    <name evidence="1" type="ORF">H7C19_07420</name>
</gene>
<dbReference type="RefSeq" id="WP_185141958.1">
    <property type="nucleotide sequence ID" value="NZ_JACJVP010000008.1"/>
</dbReference>
<organism evidence="1 2">
    <name type="scientific">Cohnella nanjingensis</name>
    <dbReference type="NCBI Taxonomy" id="1387779"/>
    <lineage>
        <taxon>Bacteria</taxon>
        <taxon>Bacillati</taxon>
        <taxon>Bacillota</taxon>
        <taxon>Bacilli</taxon>
        <taxon>Bacillales</taxon>
        <taxon>Paenibacillaceae</taxon>
        <taxon>Cohnella</taxon>
    </lineage>
</organism>
<proteinExistence type="predicted"/>
<sequence>MEIKISRFVREYGDYYVRFFVTSKDKTFETEAMVSGSEAAGKSHDEISALALIKVKPNIDYNMSQPDELPSEDIGDMIGKEVKVAPAALQSIRVLGPASVFTTAAGPVSSNFNAVPIDQYGSIIESSAVVWSYSPSEPGIEIDASTGRLTANRPDLAASVVVTISAAIGGVVGTLQVAVNPPTGEDVLGRKVAELETESVQTMLAVAEAYETAVVNNTQREKEGVDTMLRLTEVYDLFLQQQVEIEALKAEVSTLRGC</sequence>
<dbReference type="AlphaFoldDB" id="A0A7X0RQA1"/>
<dbReference type="Proteomes" id="UP000547209">
    <property type="component" value="Unassembled WGS sequence"/>
</dbReference>
<dbReference type="EMBL" id="JACJVP010000008">
    <property type="protein sequence ID" value="MBB6670516.1"/>
    <property type="molecule type" value="Genomic_DNA"/>
</dbReference>